<dbReference type="Gene3D" id="2.30.30.230">
    <property type="entry name" value="Fumarylacetoacetase, N-terminal domain"/>
    <property type="match status" value="1"/>
</dbReference>
<dbReference type="InterPro" id="IPR011234">
    <property type="entry name" value="Fumarylacetoacetase-like_C"/>
</dbReference>
<feature type="active site" description="Proton acceptor" evidence="10">
    <location>
        <position position="141"/>
    </location>
</feature>
<comment type="similarity">
    <text evidence="2 13">Belongs to the FAH family.</text>
</comment>
<evidence type="ECO:0000256" key="13">
    <source>
        <dbReference type="RuleBase" id="RU366008"/>
    </source>
</evidence>
<evidence type="ECO:0000259" key="14">
    <source>
        <dbReference type="Pfam" id="PF01557"/>
    </source>
</evidence>
<dbReference type="Pfam" id="PF01557">
    <property type="entry name" value="FAA_hydrolase"/>
    <property type="match status" value="1"/>
</dbReference>
<evidence type="ECO:0000259" key="15">
    <source>
        <dbReference type="Pfam" id="PF09298"/>
    </source>
</evidence>
<feature type="binding site" evidence="12">
    <location>
        <position position="268"/>
    </location>
    <ligand>
        <name>Mg(2+)</name>
        <dbReference type="ChEBI" id="CHEBI:18420"/>
    </ligand>
</feature>
<evidence type="ECO:0000256" key="8">
    <source>
        <dbReference type="ARBA" id="ARBA00022878"/>
    </source>
</evidence>
<comment type="pathway">
    <text evidence="1 13">Amino-acid degradation; L-phenylalanine degradation; acetoacetate and fumarate from L-phenylalanine: step 6/6.</text>
</comment>
<evidence type="ECO:0000256" key="2">
    <source>
        <dbReference type="ARBA" id="ARBA00010211"/>
    </source>
</evidence>
<evidence type="ECO:0000256" key="12">
    <source>
        <dbReference type="PIRSR" id="PIRSR605959-3"/>
    </source>
</evidence>
<dbReference type="GO" id="GO:0006572">
    <property type="term" value="P:L-tyrosine catabolic process"/>
    <property type="evidence" value="ECO:0007669"/>
    <property type="project" value="UniProtKB-UniRule"/>
</dbReference>
<comment type="catalytic activity">
    <reaction evidence="13">
        <text>4-fumarylacetoacetate + H2O = acetoacetate + fumarate + H(+)</text>
        <dbReference type="Rhea" id="RHEA:10244"/>
        <dbReference type="ChEBI" id="CHEBI:13705"/>
        <dbReference type="ChEBI" id="CHEBI:15377"/>
        <dbReference type="ChEBI" id="CHEBI:15378"/>
        <dbReference type="ChEBI" id="CHEBI:18034"/>
        <dbReference type="ChEBI" id="CHEBI:29806"/>
        <dbReference type="EC" id="3.7.1.2"/>
    </reaction>
</comment>
<evidence type="ECO:0000256" key="3">
    <source>
        <dbReference type="ARBA" id="ARBA00012094"/>
    </source>
</evidence>
<keyword evidence="8 13" id="KW-0828">Tyrosine catabolism</keyword>
<evidence type="ECO:0000256" key="6">
    <source>
        <dbReference type="ARBA" id="ARBA00022837"/>
    </source>
</evidence>
<evidence type="ECO:0000256" key="4">
    <source>
        <dbReference type="ARBA" id="ARBA00022723"/>
    </source>
</evidence>
<evidence type="ECO:0000256" key="7">
    <source>
        <dbReference type="ARBA" id="ARBA00022842"/>
    </source>
</evidence>
<keyword evidence="7 12" id="KW-0460">Magnesium</keyword>
<comment type="cofactor">
    <cofactor evidence="13">
        <name>Mg(2+)</name>
        <dbReference type="ChEBI" id="CHEBI:18420"/>
    </cofactor>
    <cofactor evidence="13">
        <name>Ca(2+)</name>
        <dbReference type="ChEBI" id="CHEBI:29108"/>
    </cofactor>
</comment>
<dbReference type="GO" id="GO:1902000">
    <property type="term" value="P:homogentisate catabolic process"/>
    <property type="evidence" value="ECO:0007669"/>
    <property type="project" value="TreeGrafter"/>
</dbReference>
<dbReference type="InterPro" id="IPR036663">
    <property type="entry name" value="Fumarylacetoacetase_C_sf"/>
</dbReference>
<feature type="binding site" evidence="11">
    <location>
        <position position="136"/>
    </location>
    <ligand>
        <name>substrate</name>
    </ligand>
</feature>
<proteinExistence type="inferred from homology"/>
<keyword evidence="5 13" id="KW-0378">Hydrolase</keyword>
<dbReference type="SUPFAM" id="SSF63433">
    <property type="entry name" value="Fumarylacetoacetate hydrolase, FAH, N-terminal domain"/>
    <property type="match status" value="1"/>
</dbReference>
<dbReference type="EC" id="3.7.1.2" evidence="3 13"/>
<dbReference type="FunFam" id="3.90.850.10:FF:000009">
    <property type="entry name" value="Fumarylacetoacetase"/>
    <property type="match status" value="1"/>
</dbReference>
<keyword evidence="9 13" id="KW-0585">Phenylalanine catabolism</keyword>
<dbReference type="InterPro" id="IPR015377">
    <property type="entry name" value="Fumarylacetoacetase_N"/>
</dbReference>
<protein>
    <recommendedName>
        <fullName evidence="3 13">Fumarylacetoacetase</fullName>
        <ecNumber evidence="3 13">3.7.1.2</ecNumber>
    </recommendedName>
    <alternativeName>
        <fullName evidence="13">Fumarylacetoacetate hydrolase</fullName>
    </alternativeName>
</protein>
<evidence type="ECO:0000313" key="17">
    <source>
        <dbReference type="Proteomes" id="UP000887226"/>
    </source>
</evidence>
<dbReference type="EMBL" id="MU253826">
    <property type="protein sequence ID" value="KAG9245887.1"/>
    <property type="molecule type" value="Genomic_DNA"/>
</dbReference>
<dbReference type="InterPro" id="IPR005959">
    <property type="entry name" value="Fumarylacetoacetase"/>
</dbReference>
<feature type="binding site" evidence="12">
    <location>
        <position position="264"/>
    </location>
    <ligand>
        <name>Mg(2+)</name>
        <dbReference type="ChEBI" id="CHEBI:18420"/>
    </ligand>
</feature>
<dbReference type="NCBIfam" id="TIGR01266">
    <property type="entry name" value="fum_ac_acetase"/>
    <property type="match status" value="1"/>
</dbReference>
<keyword evidence="17" id="KW-1185">Reference proteome</keyword>
<evidence type="ECO:0000256" key="9">
    <source>
        <dbReference type="ARBA" id="ARBA00023232"/>
    </source>
</evidence>
<dbReference type="SUPFAM" id="SSF56529">
    <property type="entry name" value="FAH"/>
    <property type="match status" value="1"/>
</dbReference>
<evidence type="ECO:0000256" key="10">
    <source>
        <dbReference type="PIRSR" id="PIRSR605959-1"/>
    </source>
</evidence>
<evidence type="ECO:0000256" key="1">
    <source>
        <dbReference type="ARBA" id="ARBA00004782"/>
    </source>
</evidence>
<dbReference type="GO" id="GO:0006559">
    <property type="term" value="P:L-phenylalanine catabolic process"/>
    <property type="evidence" value="ECO:0007669"/>
    <property type="project" value="UniProtKB-UniRule"/>
</dbReference>
<feature type="domain" description="Fumarylacetoacetase-like C-terminal" evidence="14">
    <location>
        <begin position="137"/>
        <end position="423"/>
    </location>
</feature>
<evidence type="ECO:0000256" key="11">
    <source>
        <dbReference type="PIRSR" id="PIRSR605959-2"/>
    </source>
</evidence>
<feature type="binding site" evidence="11">
    <location>
        <position position="150"/>
    </location>
    <ligand>
        <name>substrate</name>
    </ligand>
</feature>
<reference evidence="16" key="1">
    <citation type="journal article" date="2021" name="IMA Fungus">
        <title>Genomic characterization of three marine fungi, including Emericellopsis atlantica sp. nov. with signatures of a generalist lifestyle and marine biomass degradation.</title>
        <authorList>
            <person name="Hagestad O.C."/>
            <person name="Hou L."/>
            <person name="Andersen J.H."/>
            <person name="Hansen E.H."/>
            <person name="Altermark B."/>
            <person name="Li C."/>
            <person name="Kuhnert E."/>
            <person name="Cox R.J."/>
            <person name="Crous P.W."/>
            <person name="Spatafora J.W."/>
            <person name="Lail K."/>
            <person name="Amirebrahimi M."/>
            <person name="Lipzen A."/>
            <person name="Pangilinan J."/>
            <person name="Andreopoulos W."/>
            <person name="Hayes R.D."/>
            <person name="Ng V."/>
            <person name="Grigoriev I.V."/>
            <person name="Jackson S.A."/>
            <person name="Sutton T.D.S."/>
            <person name="Dobson A.D.W."/>
            <person name="Rama T."/>
        </authorList>
    </citation>
    <scope>NUCLEOTIDE SEQUENCE</scope>
    <source>
        <strain evidence="16">TRa3180A</strain>
    </source>
</reference>
<feature type="binding site" evidence="11">
    <location>
        <position position="361"/>
    </location>
    <ligand>
        <name>substrate</name>
    </ligand>
</feature>
<evidence type="ECO:0000256" key="5">
    <source>
        <dbReference type="ARBA" id="ARBA00022801"/>
    </source>
</evidence>
<feature type="binding site" evidence="12">
    <location>
        <position position="134"/>
    </location>
    <ligand>
        <name>Ca(2+)</name>
        <dbReference type="ChEBI" id="CHEBI:29108"/>
    </ligand>
</feature>
<keyword evidence="4 12" id="KW-0479">Metal-binding</keyword>
<accession>A0A9P7Z5T4</accession>
<dbReference type="Pfam" id="PF09298">
    <property type="entry name" value="FAA_hydrolase_N"/>
    <property type="match status" value="1"/>
</dbReference>
<feature type="binding site" evidence="12">
    <location>
        <position position="210"/>
    </location>
    <ligand>
        <name>Ca(2+)</name>
        <dbReference type="ChEBI" id="CHEBI:29108"/>
    </ligand>
</feature>
<feature type="domain" description="Fumarylacetoacetase N-terminal" evidence="15">
    <location>
        <begin position="19"/>
        <end position="126"/>
    </location>
</feature>
<dbReference type="AlphaFoldDB" id="A0A9P7Z5T4"/>
<organism evidence="16 17">
    <name type="scientific">Calycina marina</name>
    <dbReference type="NCBI Taxonomy" id="1763456"/>
    <lineage>
        <taxon>Eukaryota</taxon>
        <taxon>Fungi</taxon>
        <taxon>Dikarya</taxon>
        <taxon>Ascomycota</taxon>
        <taxon>Pezizomycotina</taxon>
        <taxon>Leotiomycetes</taxon>
        <taxon>Helotiales</taxon>
        <taxon>Pezizellaceae</taxon>
        <taxon>Calycina</taxon>
    </lineage>
</organism>
<feature type="binding site" evidence="11">
    <location>
        <position position="255"/>
    </location>
    <ligand>
        <name>substrate</name>
    </ligand>
</feature>
<feature type="binding site" evidence="12">
    <location>
        <position position="212"/>
    </location>
    <ligand>
        <name>Ca(2+)</name>
        <dbReference type="ChEBI" id="CHEBI:29108"/>
    </ligand>
</feature>
<dbReference type="GO" id="GO:0004334">
    <property type="term" value="F:fumarylacetoacetase activity"/>
    <property type="evidence" value="ECO:0007669"/>
    <property type="project" value="UniProtKB-UniRule"/>
</dbReference>
<dbReference type="PANTHER" id="PTHR43069">
    <property type="entry name" value="FUMARYLACETOACETASE"/>
    <property type="match status" value="1"/>
</dbReference>
<name>A0A9P7Z5T4_9HELO</name>
<feature type="binding site" evidence="12">
    <location>
        <position position="244"/>
    </location>
    <ligand>
        <name>Mg(2+)</name>
        <dbReference type="ChEBI" id="CHEBI:18420"/>
    </ligand>
</feature>
<comment type="caution">
    <text evidence="16">The sequence shown here is derived from an EMBL/GenBank/DDBJ whole genome shotgun (WGS) entry which is preliminary data.</text>
</comment>
<dbReference type="InterPro" id="IPR036462">
    <property type="entry name" value="Fumarylacetoacetase_N_sf"/>
</dbReference>
<dbReference type="Gene3D" id="3.90.850.10">
    <property type="entry name" value="Fumarylacetoacetase-like, C-terminal domain"/>
    <property type="match status" value="1"/>
</dbReference>
<dbReference type="GO" id="GO:0046872">
    <property type="term" value="F:metal ion binding"/>
    <property type="evidence" value="ECO:0007669"/>
    <property type="project" value="UniProtKB-UniRule"/>
</dbReference>
<feature type="binding site" evidence="12">
    <location>
        <position position="244"/>
    </location>
    <ligand>
        <name>Ca(2+)</name>
        <dbReference type="ChEBI" id="CHEBI:29108"/>
    </ligand>
</feature>
<dbReference type="OrthoDB" id="9971669at2759"/>
<gene>
    <name evidence="16" type="ORF">BJ878DRAFT_533592</name>
</gene>
<sequence length="429" mass="47108">MASLKSWVTIRENHHFSIANLPFGIIHSKYDASHRPAVAIGDLVLDLKAFSSHKGFSALPSLDISVFSQTSLNAFAALGRRVHGEVRSYLQDILSESTTHPDVLKDNEELKKAVLLPKHETKTHLPMAIGDFTDFFAGKNHAFNVGTMFRGPANALQPNYTHLPVGYHGRSSSIVNSGTPVRRPNGQIVLDPAADPKIPFFGPSRKLDFELELGAFLCTGNTLGDPIRIADAEEHIFGYVLMNDWSARDIQTWEYIPLGPFNAKNFATTISPWVVLAGALEPYKTHGIPNTNQLFPYLKETDSYTAFDIKLSVELTTAEESTSLISQTNAKWLLWSFPQMLAHHSAGGCAMRTGDLLGSGTISGEGEKELGSMLEMSQGGNREIWLRGMEVRRWLLDGDTVTLSGYAGEDEARVGFGECVGRVESAVIF</sequence>
<evidence type="ECO:0000313" key="16">
    <source>
        <dbReference type="EMBL" id="KAG9245887.1"/>
    </source>
</evidence>
<dbReference type="PANTHER" id="PTHR43069:SF2">
    <property type="entry name" value="FUMARYLACETOACETASE"/>
    <property type="match status" value="1"/>
</dbReference>
<feature type="binding site" evidence="11">
    <location>
        <position position="251"/>
    </location>
    <ligand>
        <name>substrate</name>
    </ligand>
</feature>
<keyword evidence="6 12" id="KW-0106">Calcium</keyword>
<dbReference type="Proteomes" id="UP000887226">
    <property type="component" value="Unassembled WGS sequence"/>
</dbReference>